<dbReference type="Proteomes" id="UP001163203">
    <property type="component" value="Chromosome"/>
</dbReference>
<dbReference type="RefSeq" id="WP_268757571.1">
    <property type="nucleotide sequence ID" value="NZ_CP113836.1"/>
</dbReference>
<sequence>MGLPKVWVRTISDGLIRADHIIAVSAHPTPALPGKAPHWLLDATLAVPVGSGSSDGWDVSALHRTLVQTRAEPVGAPEAFAQLLAALHDVDTAGIISPVPGASDGRVHFSFAPFPDTPLPATVITTSDADTVL</sequence>
<reference evidence="1" key="1">
    <citation type="submission" date="2022-11" db="EMBL/GenBank/DDBJ databases">
        <authorList>
            <person name="Mo P."/>
        </authorList>
    </citation>
    <scope>NUCLEOTIDE SEQUENCE</scope>
    <source>
        <strain evidence="1">HUAS 11-8</strain>
    </source>
</reference>
<evidence type="ECO:0000313" key="1">
    <source>
        <dbReference type="EMBL" id="WAL67467.1"/>
    </source>
</evidence>
<keyword evidence="2" id="KW-1185">Reference proteome</keyword>
<protein>
    <submittedName>
        <fullName evidence="1">Uncharacterized protein</fullName>
    </submittedName>
</protein>
<proteinExistence type="predicted"/>
<gene>
    <name evidence="1" type="ORF">ORV05_06710</name>
</gene>
<organism evidence="1 2">
    <name type="scientific">Amycolatopsis cynarae</name>
    <dbReference type="NCBI Taxonomy" id="2995223"/>
    <lineage>
        <taxon>Bacteria</taxon>
        <taxon>Bacillati</taxon>
        <taxon>Actinomycetota</taxon>
        <taxon>Actinomycetes</taxon>
        <taxon>Pseudonocardiales</taxon>
        <taxon>Pseudonocardiaceae</taxon>
        <taxon>Amycolatopsis</taxon>
    </lineage>
</organism>
<accession>A0ABY7B679</accession>
<evidence type="ECO:0000313" key="2">
    <source>
        <dbReference type="Proteomes" id="UP001163203"/>
    </source>
</evidence>
<dbReference type="EMBL" id="CP113836">
    <property type="protein sequence ID" value="WAL67467.1"/>
    <property type="molecule type" value="Genomic_DNA"/>
</dbReference>
<name>A0ABY7B679_9PSEU</name>